<evidence type="ECO:0000256" key="4">
    <source>
        <dbReference type="ARBA" id="ARBA00022989"/>
    </source>
</evidence>
<evidence type="ECO:0000259" key="9">
    <source>
        <dbReference type="PROSITE" id="PS50887"/>
    </source>
</evidence>
<dbReference type="GO" id="GO:0043709">
    <property type="term" value="P:cell adhesion involved in single-species biofilm formation"/>
    <property type="evidence" value="ECO:0007669"/>
    <property type="project" value="TreeGrafter"/>
</dbReference>
<dbReference type="Pfam" id="PF00990">
    <property type="entry name" value="GGDEF"/>
    <property type="match status" value="1"/>
</dbReference>
<evidence type="ECO:0000256" key="6">
    <source>
        <dbReference type="ARBA" id="ARBA00034247"/>
    </source>
</evidence>
<evidence type="ECO:0000256" key="1">
    <source>
        <dbReference type="ARBA" id="ARBA00004370"/>
    </source>
</evidence>
<gene>
    <name evidence="10" type="ORF">OJ16_05810</name>
</gene>
<dbReference type="InterPro" id="IPR029787">
    <property type="entry name" value="Nucleotide_cyclase"/>
</dbReference>
<feature type="transmembrane region" description="Helical" evidence="7">
    <location>
        <begin position="9"/>
        <end position="31"/>
    </location>
</feature>
<dbReference type="PANTHER" id="PTHR45138">
    <property type="entry name" value="REGULATORY COMPONENTS OF SENSORY TRANSDUCTION SYSTEM"/>
    <property type="match status" value="1"/>
</dbReference>
<evidence type="ECO:0000256" key="7">
    <source>
        <dbReference type="SAM" id="Phobius"/>
    </source>
</evidence>
<dbReference type="NCBIfam" id="TIGR00254">
    <property type="entry name" value="GGDEF"/>
    <property type="match status" value="1"/>
</dbReference>
<dbReference type="OrthoDB" id="6572677at2"/>
<dbReference type="SUPFAM" id="SSF55073">
    <property type="entry name" value="Nucleotide cyclase"/>
    <property type="match status" value="1"/>
</dbReference>
<accession>A0A0C2JNC9</accession>
<dbReference type="InterPro" id="IPR042240">
    <property type="entry name" value="CHASE_sf"/>
</dbReference>
<dbReference type="PANTHER" id="PTHR45138:SF9">
    <property type="entry name" value="DIGUANYLATE CYCLASE DGCM-RELATED"/>
    <property type="match status" value="1"/>
</dbReference>
<proteinExistence type="predicted"/>
<feature type="transmembrane region" description="Helical" evidence="7">
    <location>
        <begin position="308"/>
        <end position="329"/>
    </location>
</feature>
<dbReference type="Pfam" id="PF03924">
    <property type="entry name" value="CHASE"/>
    <property type="match status" value="1"/>
</dbReference>
<keyword evidence="11" id="KW-1185">Reference proteome</keyword>
<keyword evidence="3 7" id="KW-0812">Transmembrane</keyword>
<evidence type="ECO:0000259" key="8">
    <source>
        <dbReference type="PROSITE" id="PS50839"/>
    </source>
</evidence>
<dbReference type="GO" id="GO:1902201">
    <property type="term" value="P:negative regulation of bacterial-type flagellum-dependent cell motility"/>
    <property type="evidence" value="ECO:0007669"/>
    <property type="project" value="TreeGrafter"/>
</dbReference>
<dbReference type="Gene3D" id="3.30.450.350">
    <property type="entry name" value="CHASE domain"/>
    <property type="match status" value="1"/>
</dbReference>
<dbReference type="SMART" id="SM00267">
    <property type="entry name" value="GGDEF"/>
    <property type="match status" value="1"/>
</dbReference>
<keyword evidence="4 7" id="KW-1133">Transmembrane helix</keyword>
<dbReference type="Gene3D" id="3.30.70.270">
    <property type="match status" value="1"/>
</dbReference>
<dbReference type="InterPro" id="IPR050469">
    <property type="entry name" value="Diguanylate_Cyclase"/>
</dbReference>
<reference evidence="10 11" key="1">
    <citation type="submission" date="2014-11" db="EMBL/GenBank/DDBJ databases">
        <title>Draft Genome Sequence of Vibrio piscirenalis strains CECT 8603T and CECT 8604, two marine Gammaproteobacterium isolated from cultured gilthead sea bream (Sparus aurata).</title>
        <authorList>
            <person name="Arahal D.R."/>
            <person name="Rodrigo-Torres L."/>
            <person name="Lucena T."/>
            <person name="Pujalte M.J."/>
        </authorList>
    </citation>
    <scope>NUCLEOTIDE SEQUENCE [LARGE SCALE GENOMIC DNA]</scope>
    <source>
        <strain evidence="10 11">DCR 1-4-2</strain>
    </source>
</reference>
<comment type="caution">
    <text evidence="10">The sequence shown here is derived from an EMBL/GenBank/DDBJ whole genome shotgun (WGS) entry which is preliminary data.</text>
</comment>
<evidence type="ECO:0000256" key="3">
    <source>
        <dbReference type="ARBA" id="ARBA00022692"/>
    </source>
</evidence>
<dbReference type="AlphaFoldDB" id="A0A0C2KF48"/>
<sequence length="509" mass="57927">MISTLDKKWLYPLLTFMLTVSVTLCIGYFFYQSQQNYTQTIFENLAERQTEVLTEFVVSDLEHIGAGANFFHATDREDWNHFPAFAKHIVGASQTLTTLQWMERVEPSQIDDFLSEAREEDPDFQIYTIPKGGVANIGYHMPANEPIFVARDVYPRDESNQNVLGFYSSRVRFQLVLDHMRIKHEASVSDKVRLLQDGVDTRLKRDGILVYHPVFDQEKHQKLIGVVIGIIRTSHYFDNLMLRTAAEQKLEVRVVDLGFDAHDDPVLFESQNWAETDGFEVSEIITLPNRKWSVTFRLGDKVTANDRFVLSGFILSGFVIACLLSYIVFLQARAKSKLQAQLAARTQELQFLVEHDSLTGLYSRHAFNKLITKIEAEDIQFTFVALDIDRFKSVNDNYGHMGGDQMLVHVAHTVQRCLAPGDIMIRCGGDEFYIISYVIEKAPLKRYLEFICHTMANSQIMVGESAVSCTLSIGASIRANHSVEQLIHIADAELYKSKKAGRNCVSIAE</sequence>
<feature type="domain" description="GGDEF" evidence="9">
    <location>
        <begin position="379"/>
        <end position="509"/>
    </location>
</feature>
<dbReference type="PROSITE" id="PS50887">
    <property type="entry name" value="GGDEF"/>
    <property type="match status" value="1"/>
</dbReference>
<evidence type="ECO:0000256" key="5">
    <source>
        <dbReference type="ARBA" id="ARBA00023136"/>
    </source>
</evidence>
<dbReference type="CDD" id="cd01949">
    <property type="entry name" value="GGDEF"/>
    <property type="match status" value="1"/>
</dbReference>
<dbReference type="SMART" id="SM01079">
    <property type="entry name" value="CHASE"/>
    <property type="match status" value="1"/>
</dbReference>
<keyword evidence="5 7" id="KW-0472">Membrane</keyword>
<evidence type="ECO:0000256" key="2">
    <source>
        <dbReference type="ARBA" id="ARBA00012528"/>
    </source>
</evidence>
<dbReference type="RefSeq" id="WP_040988301.1">
    <property type="nucleotide sequence ID" value="NZ_JTKH01000006.1"/>
</dbReference>
<evidence type="ECO:0000313" key="10">
    <source>
        <dbReference type="EMBL" id="KII80808.1"/>
    </source>
</evidence>
<comment type="catalytic activity">
    <reaction evidence="6">
        <text>2 GTP = 3',3'-c-di-GMP + 2 diphosphate</text>
        <dbReference type="Rhea" id="RHEA:24898"/>
        <dbReference type="ChEBI" id="CHEBI:33019"/>
        <dbReference type="ChEBI" id="CHEBI:37565"/>
        <dbReference type="ChEBI" id="CHEBI:58805"/>
        <dbReference type="EC" id="2.7.7.65"/>
    </reaction>
</comment>
<dbReference type="InterPro" id="IPR043128">
    <property type="entry name" value="Rev_trsase/Diguanyl_cyclase"/>
</dbReference>
<accession>A0A0C2KF48</accession>
<dbReference type="InterPro" id="IPR006189">
    <property type="entry name" value="CHASE_dom"/>
</dbReference>
<dbReference type="EMBL" id="JTKH01000006">
    <property type="protein sequence ID" value="KII80808.1"/>
    <property type="molecule type" value="Genomic_DNA"/>
</dbReference>
<dbReference type="GO" id="GO:0005886">
    <property type="term" value="C:plasma membrane"/>
    <property type="evidence" value="ECO:0007669"/>
    <property type="project" value="TreeGrafter"/>
</dbReference>
<name>A0A0C2KF48_9VIBR</name>
<dbReference type="EC" id="2.7.7.65" evidence="2"/>
<dbReference type="Proteomes" id="UP000031672">
    <property type="component" value="Unassembled WGS sequence"/>
</dbReference>
<dbReference type="GO" id="GO:0052621">
    <property type="term" value="F:diguanylate cyclase activity"/>
    <property type="evidence" value="ECO:0007669"/>
    <property type="project" value="UniProtKB-EC"/>
</dbReference>
<dbReference type="GO" id="GO:0007165">
    <property type="term" value="P:signal transduction"/>
    <property type="evidence" value="ECO:0007669"/>
    <property type="project" value="UniProtKB-ARBA"/>
</dbReference>
<dbReference type="InterPro" id="IPR000160">
    <property type="entry name" value="GGDEF_dom"/>
</dbReference>
<dbReference type="STRING" id="1461322.OJ16_05810"/>
<evidence type="ECO:0000313" key="11">
    <source>
        <dbReference type="Proteomes" id="UP000031672"/>
    </source>
</evidence>
<protein>
    <recommendedName>
        <fullName evidence="2">diguanylate cyclase</fullName>
        <ecNumber evidence="2">2.7.7.65</ecNumber>
    </recommendedName>
</protein>
<dbReference type="PROSITE" id="PS50839">
    <property type="entry name" value="CHASE"/>
    <property type="match status" value="1"/>
</dbReference>
<comment type="subcellular location">
    <subcellularLocation>
        <location evidence="1">Membrane</location>
    </subcellularLocation>
</comment>
<feature type="domain" description="CHASE" evidence="8">
    <location>
        <begin position="73"/>
        <end position="295"/>
    </location>
</feature>
<organism evidence="10 11">
    <name type="scientific">Vibrio renipiscarius</name>
    <dbReference type="NCBI Taxonomy" id="1461322"/>
    <lineage>
        <taxon>Bacteria</taxon>
        <taxon>Pseudomonadati</taxon>
        <taxon>Pseudomonadota</taxon>
        <taxon>Gammaproteobacteria</taxon>
        <taxon>Vibrionales</taxon>
        <taxon>Vibrionaceae</taxon>
        <taxon>Vibrio</taxon>
    </lineage>
</organism>